<name>A0A2T5JUZ2_9RHOB</name>
<gene>
    <name evidence="1" type="ORF">C8J28_11933</name>
</gene>
<dbReference type="InterPro" id="IPR036390">
    <property type="entry name" value="WH_DNA-bd_sf"/>
</dbReference>
<dbReference type="AlphaFoldDB" id="A0A2T5JUZ2"/>
<dbReference type="Proteomes" id="UP000244060">
    <property type="component" value="Unassembled WGS sequence"/>
</dbReference>
<dbReference type="OrthoDB" id="5600162at2"/>
<proteinExistence type="predicted"/>
<evidence type="ECO:0000313" key="1">
    <source>
        <dbReference type="EMBL" id="PTR13868.1"/>
    </source>
</evidence>
<protein>
    <recommendedName>
        <fullName evidence="3">HTH crp-type domain-containing protein</fullName>
    </recommendedName>
</protein>
<dbReference type="RefSeq" id="WP_101342020.1">
    <property type="nucleotide sequence ID" value="NZ_CP090024.1"/>
</dbReference>
<evidence type="ECO:0008006" key="3">
    <source>
        <dbReference type="Google" id="ProtNLM"/>
    </source>
</evidence>
<dbReference type="InterPro" id="IPR036388">
    <property type="entry name" value="WH-like_DNA-bd_sf"/>
</dbReference>
<dbReference type="SUPFAM" id="SSF46785">
    <property type="entry name" value="Winged helix' DNA-binding domain"/>
    <property type="match status" value="1"/>
</dbReference>
<sequence>MARTRAAEVDRDGRTEVLLERFAEHYPIYQYAFVEFVVDHLTDLARSFEGDLQKMLLLAVIGQRRLRAIREAGGDPRAVPAERMSVSASRLADVTGIPRESVRRKLARMEERGWIAQAADGGWFILADESGTDTRVRRDLAEVDLRSRRRVARLVADLEALCDRPGG</sequence>
<dbReference type="Gene3D" id="1.10.10.10">
    <property type="entry name" value="Winged helix-like DNA-binding domain superfamily/Winged helix DNA-binding domain"/>
    <property type="match status" value="1"/>
</dbReference>
<keyword evidence="2" id="KW-1185">Reference proteome</keyword>
<comment type="caution">
    <text evidence="1">The sequence shown here is derived from an EMBL/GenBank/DDBJ whole genome shotgun (WGS) entry which is preliminary data.</text>
</comment>
<accession>A0A2T5JUZ2</accession>
<dbReference type="EMBL" id="QAOT01000019">
    <property type="protein sequence ID" value="PTR13868.1"/>
    <property type="molecule type" value="Genomic_DNA"/>
</dbReference>
<reference evidence="1 2" key="1">
    <citation type="submission" date="2018-04" db="EMBL/GenBank/DDBJ databases">
        <title>Genomic Encyclopedia of Type Strains, Phase III (KMG-III): the genomes of soil and plant-associated and newly described type strains.</title>
        <authorList>
            <person name="Whitman W."/>
        </authorList>
    </citation>
    <scope>NUCLEOTIDE SEQUENCE [LARGE SCALE GENOMIC DNA]</scope>
    <source>
        <strain evidence="1 2">KA25</strain>
    </source>
</reference>
<organism evidence="1 2">
    <name type="scientific">Cereibacter azotoformans</name>
    <dbReference type="NCBI Taxonomy" id="43057"/>
    <lineage>
        <taxon>Bacteria</taxon>
        <taxon>Pseudomonadati</taxon>
        <taxon>Pseudomonadota</taxon>
        <taxon>Alphaproteobacteria</taxon>
        <taxon>Rhodobacterales</taxon>
        <taxon>Paracoccaceae</taxon>
        <taxon>Cereibacter</taxon>
    </lineage>
</organism>
<evidence type="ECO:0000313" key="2">
    <source>
        <dbReference type="Proteomes" id="UP000244060"/>
    </source>
</evidence>